<proteinExistence type="predicted"/>
<dbReference type="InterPro" id="IPR012337">
    <property type="entry name" value="RNaseH-like_sf"/>
</dbReference>
<name>A0A915DQA1_9BILA</name>
<dbReference type="Proteomes" id="UP000887574">
    <property type="component" value="Unplaced"/>
</dbReference>
<evidence type="ECO:0000313" key="1">
    <source>
        <dbReference type="Proteomes" id="UP000887574"/>
    </source>
</evidence>
<protein>
    <submittedName>
        <fullName evidence="2">Uncharacterized protein</fullName>
    </submittedName>
</protein>
<sequence>MASTGSFFIARSQRSSASIQTIVDAEKPCQIADLFQGFLKDQHFLDEFLEPTAVDSKMKADVEIAEYLAGHPLKMSVDPFSYWQEKCFTWPNLVQLPRKYLCAPGGSMKANVCSLQRDIF</sequence>
<reference evidence="2" key="1">
    <citation type="submission" date="2022-11" db="UniProtKB">
        <authorList>
            <consortium name="WormBaseParasite"/>
        </authorList>
    </citation>
    <scope>IDENTIFICATION</scope>
</reference>
<accession>A0A915DQA1</accession>
<organism evidence="1 2">
    <name type="scientific">Ditylenchus dipsaci</name>
    <dbReference type="NCBI Taxonomy" id="166011"/>
    <lineage>
        <taxon>Eukaryota</taxon>
        <taxon>Metazoa</taxon>
        <taxon>Ecdysozoa</taxon>
        <taxon>Nematoda</taxon>
        <taxon>Chromadorea</taxon>
        <taxon>Rhabditida</taxon>
        <taxon>Tylenchina</taxon>
        <taxon>Tylenchomorpha</taxon>
        <taxon>Sphaerularioidea</taxon>
        <taxon>Anguinidae</taxon>
        <taxon>Anguininae</taxon>
        <taxon>Ditylenchus</taxon>
    </lineage>
</organism>
<dbReference type="WBParaSite" id="jg21992">
    <property type="protein sequence ID" value="jg21992"/>
    <property type="gene ID" value="jg21992"/>
</dbReference>
<dbReference type="SUPFAM" id="SSF53098">
    <property type="entry name" value="Ribonuclease H-like"/>
    <property type="match status" value="1"/>
</dbReference>
<dbReference type="AlphaFoldDB" id="A0A915DQA1"/>
<keyword evidence="1" id="KW-1185">Reference proteome</keyword>
<evidence type="ECO:0000313" key="2">
    <source>
        <dbReference type="WBParaSite" id="jg21992"/>
    </source>
</evidence>